<keyword evidence="2" id="KW-0732">Signal</keyword>
<dbReference type="Pfam" id="PF07593">
    <property type="entry name" value="UnbV_ASPIC"/>
    <property type="match status" value="1"/>
</dbReference>
<dbReference type="InterPro" id="IPR036249">
    <property type="entry name" value="Thioredoxin-like_sf"/>
</dbReference>
<comment type="similarity">
    <text evidence="1">Belongs to the SCO1/2 family.</text>
</comment>
<dbReference type="SUPFAM" id="SSF69318">
    <property type="entry name" value="Integrin alpha N-terminal domain"/>
    <property type="match status" value="1"/>
</dbReference>
<name>A0A381W819_9ZZZZ</name>
<dbReference type="PANTHER" id="PTHR16026:SF0">
    <property type="entry name" value="CARTILAGE ACIDIC PROTEIN 1"/>
    <property type="match status" value="1"/>
</dbReference>
<dbReference type="Gene3D" id="2.130.10.130">
    <property type="entry name" value="Integrin alpha, N-terminal"/>
    <property type="match status" value="2"/>
</dbReference>
<dbReference type="InterPro" id="IPR013517">
    <property type="entry name" value="FG-GAP"/>
</dbReference>
<dbReference type="EMBL" id="UINC01010987">
    <property type="protein sequence ID" value="SVA48664.1"/>
    <property type="molecule type" value="Genomic_DNA"/>
</dbReference>
<dbReference type="AlphaFoldDB" id="A0A381W819"/>
<evidence type="ECO:0000256" key="2">
    <source>
        <dbReference type="ARBA" id="ARBA00022729"/>
    </source>
</evidence>
<dbReference type="InterPro" id="IPR028994">
    <property type="entry name" value="Integrin_alpha_N"/>
</dbReference>
<proteinExistence type="inferred from homology"/>
<dbReference type="Pfam" id="PF13517">
    <property type="entry name" value="FG-GAP_3"/>
    <property type="match status" value="3"/>
</dbReference>
<reference evidence="4" key="1">
    <citation type="submission" date="2018-05" db="EMBL/GenBank/DDBJ databases">
        <authorList>
            <person name="Lanie J.A."/>
            <person name="Ng W.-L."/>
            <person name="Kazmierczak K.M."/>
            <person name="Andrzejewski T.M."/>
            <person name="Davidsen T.M."/>
            <person name="Wayne K.J."/>
            <person name="Tettelin H."/>
            <person name="Glass J.I."/>
            <person name="Rusch D."/>
            <person name="Podicherti R."/>
            <person name="Tsui H.-C.T."/>
            <person name="Winkler M.E."/>
        </authorList>
    </citation>
    <scope>NUCLEOTIDE SEQUENCE</scope>
</reference>
<dbReference type="Gene3D" id="3.40.30.10">
    <property type="entry name" value="Glutaredoxin"/>
    <property type="match status" value="1"/>
</dbReference>
<feature type="non-terminal residue" evidence="4">
    <location>
        <position position="1"/>
    </location>
</feature>
<dbReference type="SUPFAM" id="SSF52833">
    <property type="entry name" value="Thioredoxin-like"/>
    <property type="match status" value="1"/>
</dbReference>
<gene>
    <name evidence="4" type="ORF">METZ01_LOCUS101518</name>
</gene>
<dbReference type="InterPro" id="IPR027039">
    <property type="entry name" value="Crtac1"/>
</dbReference>
<feature type="domain" description="ASPIC/UnbV" evidence="3">
    <location>
        <begin position="696"/>
        <end position="763"/>
    </location>
</feature>
<dbReference type="InterPro" id="IPR003782">
    <property type="entry name" value="SCO1/SenC"/>
</dbReference>
<dbReference type="InterPro" id="IPR011519">
    <property type="entry name" value="UnbV_ASPIC"/>
</dbReference>
<sequence>TFGSRQLRGKAWIANFIFTRCTATCPAQTAKISEFQGQLQDGPLWDEIRFVSFTVDPEHDTPQVLSEYAKNANADVHHWKFLTGEREAIWRLSKDGFKLPVSENTDPAIVITHSPKVMLVDPYLRIRGIYEVTSKEGLARLRHGLDQVLMEKVAEPQEATNPPWLEGRREAQLKTVDKFKVVHDFSFTDAIEESGILFRNKIVDDVGKNYIPVHYDHGNGLAIADVDGDGNLDLYFVTQAGSNGLWRNLGNGRFEDITEQAGVAVENKIGVTASFADIDNDGDPDLYTTTVRGGNMLFENLGGGQFKDISQASGLNHKGHSSAAVFFDYNRDGLLDVYLTNVGKYTSDKVLTVTMEQARGEKEAEYKFFSGFADAFSGHLPAKKRSERSILFKNLGNNRFEDISKKVKLQDESWTGDASPVDFNQDGWIDLYVLNMQGDDQYYVNVGGEYFEKKSREVFPLTPWGAMGVKTFDFENDGDMDLFITDMHSDMSEQVGPERESYKSRQQWPESMLLTQGKSIWGNAFYRNNGKGNFEEVSDQIGAENYWPWGISVGDLNADGFDDVFIASSMNFPFRYAVNSLLLNNQGSEFLSSEFILGVEPRPDGRFAEPWFELDCDGEDKDHALAKGRSGRAVIWSALGTRSSVMFDLDNDGDLDIVTNEFNSRPMVLISNLSEKHDKLNYLKVKLVGEKSNRDGLGAVVRVRTGSQTYMKVHDGQSGYLSQSLYPLYFGLNEVANVDEIKVTWPSGNKQTVPGPIDVNRTIEVKEQ</sequence>
<dbReference type="PANTHER" id="PTHR16026">
    <property type="entry name" value="CARTILAGE ACIDIC PROTEIN 1"/>
    <property type="match status" value="1"/>
</dbReference>
<dbReference type="Pfam" id="PF02630">
    <property type="entry name" value="SCO1-SenC"/>
    <property type="match status" value="1"/>
</dbReference>
<evidence type="ECO:0000259" key="3">
    <source>
        <dbReference type="Pfam" id="PF07593"/>
    </source>
</evidence>
<dbReference type="CDD" id="cd02968">
    <property type="entry name" value="SCO"/>
    <property type="match status" value="1"/>
</dbReference>
<organism evidence="4">
    <name type="scientific">marine metagenome</name>
    <dbReference type="NCBI Taxonomy" id="408172"/>
    <lineage>
        <taxon>unclassified sequences</taxon>
        <taxon>metagenomes</taxon>
        <taxon>ecological metagenomes</taxon>
    </lineage>
</organism>
<evidence type="ECO:0000313" key="4">
    <source>
        <dbReference type="EMBL" id="SVA48664.1"/>
    </source>
</evidence>
<evidence type="ECO:0000256" key="1">
    <source>
        <dbReference type="ARBA" id="ARBA00010996"/>
    </source>
</evidence>
<accession>A0A381W819</accession>
<protein>
    <recommendedName>
        <fullName evidence="3">ASPIC/UnbV domain-containing protein</fullName>
    </recommendedName>
</protein>